<proteinExistence type="predicted"/>
<dbReference type="AlphaFoldDB" id="A0A8H6IDV3"/>
<organism evidence="1 2">
    <name type="scientific">Ephemerocybe angulata</name>
    <dbReference type="NCBI Taxonomy" id="980116"/>
    <lineage>
        <taxon>Eukaryota</taxon>
        <taxon>Fungi</taxon>
        <taxon>Dikarya</taxon>
        <taxon>Basidiomycota</taxon>
        <taxon>Agaricomycotina</taxon>
        <taxon>Agaricomycetes</taxon>
        <taxon>Agaricomycetidae</taxon>
        <taxon>Agaricales</taxon>
        <taxon>Agaricineae</taxon>
        <taxon>Psathyrellaceae</taxon>
        <taxon>Ephemerocybe</taxon>
    </lineage>
</organism>
<keyword evidence="2" id="KW-1185">Reference proteome</keyword>
<evidence type="ECO:0008006" key="3">
    <source>
        <dbReference type="Google" id="ProtNLM"/>
    </source>
</evidence>
<name>A0A8H6IDV3_9AGAR</name>
<evidence type="ECO:0000313" key="2">
    <source>
        <dbReference type="Proteomes" id="UP000521943"/>
    </source>
</evidence>
<dbReference type="OrthoDB" id="3229088at2759"/>
<gene>
    <name evidence="1" type="ORF">DFP72DRAFT_482948</name>
</gene>
<comment type="caution">
    <text evidence="1">The sequence shown here is derived from an EMBL/GenBank/DDBJ whole genome shotgun (WGS) entry which is preliminary data.</text>
</comment>
<protein>
    <recommendedName>
        <fullName evidence="3">F-box domain-containing protein</fullName>
    </recommendedName>
</protein>
<sequence>MDHIEATLDTLALTLEHVGSGDVATESSSDLPSYIEALPIELLIQIFEIVCSTDTNFLHLIVAKPKSLPPQAHTLIHVCRTWREIAMHLKSIWKHFVVVDTCPSRWRLRPHEIDAYERKFHEVASLYGANLTHLQFDYNEDFGVDRKGIRRLLKAVLQYSERYTTLKLVGDVFRASITVVNLPLLDELYLLCPRVESPKTITQFCAPKLRKLTLYSPRYYYSFIRLPWEQLTHLSFGVLYTPYPPDHPLSLHEFISLLQALSNLSHLHLTGPVYMVRQRPSLEGLGLSEPVLLPKLRVLEIHDRDAETLFGGSYSFFLTAIATPRLNTLDLIVAQDLINNPHPHFVDLLRRAPLLQRLRVVLAPIDWTGVRRGVWEERYLKMQGDAQFFETYVGDVGLDSEDVLTCDGTIVHHSTPLGPRDGTTTTEGFIDRCLDMDMGPKEHIVQRMRRGSRILAFFKRTLGSRYGVEGGERTIYIHIPIV</sequence>
<evidence type="ECO:0000313" key="1">
    <source>
        <dbReference type="EMBL" id="KAF6763770.1"/>
    </source>
</evidence>
<dbReference type="SUPFAM" id="SSF52047">
    <property type="entry name" value="RNI-like"/>
    <property type="match status" value="1"/>
</dbReference>
<reference evidence="1 2" key="1">
    <citation type="submission" date="2020-07" db="EMBL/GenBank/DDBJ databases">
        <title>Comparative genomics of pyrophilous fungi reveals a link between fire events and developmental genes.</title>
        <authorList>
            <consortium name="DOE Joint Genome Institute"/>
            <person name="Steindorff A.S."/>
            <person name="Carver A."/>
            <person name="Calhoun S."/>
            <person name="Stillman K."/>
            <person name="Liu H."/>
            <person name="Lipzen A."/>
            <person name="Pangilinan J."/>
            <person name="Labutti K."/>
            <person name="Bruns T.D."/>
            <person name="Grigoriev I.V."/>
        </authorList>
    </citation>
    <scope>NUCLEOTIDE SEQUENCE [LARGE SCALE GENOMIC DNA]</scope>
    <source>
        <strain evidence="1 2">CBS 144469</strain>
    </source>
</reference>
<accession>A0A8H6IDV3</accession>
<dbReference type="Proteomes" id="UP000521943">
    <property type="component" value="Unassembled WGS sequence"/>
</dbReference>
<dbReference type="EMBL" id="JACGCI010000005">
    <property type="protein sequence ID" value="KAF6763770.1"/>
    <property type="molecule type" value="Genomic_DNA"/>
</dbReference>